<keyword evidence="1" id="KW-0732">Signal</keyword>
<reference evidence="3 4" key="1">
    <citation type="submission" date="2023-07" db="EMBL/GenBank/DDBJ databases">
        <title>Sorghum-associated microbial communities from plants grown in Nebraska, USA.</title>
        <authorList>
            <person name="Schachtman D."/>
        </authorList>
    </citation>
    <scope>NUCLEOTIDE SEQUENCE [LARGE SCALE GENOMIC DNA]</scope>
    <source>
        <strain evidence="3 4">BE107</strain>
    </source>
</reference>
<dbReference type="InterPro" id="IPR019262">
    <property type="entry name" value="DUF2272"/>
</dbReference>
<feature type="signal peptide" evidence="1">
    <location>
        <begin position="1"/>
        <end position="19"/>
    </location>
</feature>
<dbReference type="PIRSF" id="PIRSF028415">
    <property type="entry name" value="UCP028415"/>
    <property type="match status" value="1"/>
</dbReference>
<dbReference type="EMBL" id="JAVDTT010000002">
    <property type="protein sequence ID" value="MDR6841489.1"/>
    <property type="molecule type" value="Genomic_DNA"/>
</dbReference>
<evidence type="ECO:0000313" key="4">
    <source>
        <dbReference type="Proteomes" id="UP001254759"/>
    </source>
</evidence>
<evidence type="ECO:0000256" key="1">
    <source>
        <dbReference type="SAM" id="SignalP"/>
    </source>
</evidence>
<organism evidence="3 4">
    <name type="scientific">Pseudoxanthomonas sacheonensis</name>
    <dbReference type="NCBI Taxonomy" id="443615"/>
    <lineage>
        <taxon>Bacteria</taxon>
        <taxon>Pseudomonadati</taxon>
        <taxon>Pseudomonadota</taxon>
        <taxon>Gammaproteobacteria</taxon>
        <taxon>Lysobacterales</taxon>
        <taxon>Lysobacteraceae</taxon>
        <taxon>Pseudoxanthomonas</taxon>
    </lineage>
</organism>
<comment type="caution">
    <text evidence="3">The sequence shown here is derived from an EMBL/GenBank/DDBJ whole genome shotgun (WGS) entry which is preliminary data.</text>
</comment>
<gene>
    <name evidence="3" type="ORF">J2W94_001774</name>
</gene>
<dbReference type="InterPro" id="IPR014545">
    <property type="entry name" value="UCP028415"/>
</dbReference>
<dbReference type="Proteomes" id="UP001254759">
    <property type="component" value="Unassembled WGS sequence"/>
</dbReference>
<proteinExistence type="predicted"/>
<protein>
    <recommendedName>
        <fullName evidence="2">DUF2272 domain-containing protein</fullName>
    </recommendedName>
</protein>
<dbReference type="RefSeq" id="WP_310092311.1">
    <property type="nucleotide sequence ID" value="NZ_JAVDTT010000002.1"/>
</dbReference>
<feature type="chain" id="PRO_5047022038" description="DUF2272 domain-containing protein" evidence="1">
    <location>
        <begin position="20"/>
        <end position="335"/>
    </location>
</feature>
<evidence type="ECO:0000313" key="3">
    <source>
        <dbReference type="EMBL" id="MDR6841489.1"/>
    </source>
</evidence>
<accession>A0ABU1RTP1</accession>
<name>A0ABU1RTP1_9GAMM</name>
<keyword evidence="4" id="KW-1185">Reference proteome</keyword>
<dbReference type="Pfam" id="PF10030">
    <property type="entry name" value="DUF2272"/>
    <property type="match status" value="1"/>
</dbReference>
<feature type="domain" description="DUF2272" evidence="2">
    <location>
        <begin position="78"/>
        <end position="286"/>
    </location>
</feature>
<sequence length="335" mass="35918">MRVWIVFHLLMLASATANAADVCPGLDQQRAAPEVATRIAAYACHEHGLWYRPFIDRNGRIANSAITEAEAQPLGDGQTEAWRRVAGYWQQSGVLRQVGQLPGASECEGAAAGNYPSPACRGFVIDNPWSAAFISWVMRKAGVPGFRASASHITYVRDAYQRPETSAYQFVDPAHAKPGAGDMLCYVRNGNRTYGYEGLSSVVSAGSAGLEMHCEIVVAASPDNDNTAYLISGNVQQAVIMRLLPLNRNGEFWGLPYRNGGESLCAPDNEAACNVNRQDWAVLLKLKPADVLAKLPGASSLAPVPAEPLPTQAPTCCVHCVVGSGVPRCPPKQEP</sequence>
<evidence type="ECO:0000259" key="2">
    <source>
        <dbReference type="Pfam" id="PF10030"/>
    </source>
</evidence>